<proteinExistence type="inferred from homology"/>
<evidence type="ECO:0000256" key="1">
    <source>
        <dbReference type="ARBA" id="ARBA00004496"/>
    </source>
</evidence>
<dbReference type="PANTHER" id="PTHR47271">
    <property type="entry name" value="ARGININE DEIMINASE"/>
    <property type="match status" value="1"/>
</dbReference>
<comment type="similarity">
    <text evidence="3 8">Belongs to the arginine deiminase family.</text>
</comment>
<keyword evidence="11" id="KW-1185">Reference proteome</keyword>
<evidence type="ECO:0000313" key="10">
    <source>
        <dbReference type="EMBL" id="NUB46799.1"/>
    </source>
</evidence>
<organism evidence="10 11">
    <name type="scientific">Fertoeibacter niger</name>
    <dbReference type="NCBI Taxonomy" id="2656921"/>
    <lineage>
        <taxon>Bacteria</taxon>
        <taxon>Pseudomonadati</taxon>
        <taxon>Pseudomonadota</taxon>
        <taxon>Alphaproteobacteria</taxon>
        <taxon>Rhodobacterales</taxon>
        <taxon>Paracoccaceae</taxon>
        <taxon>Fertoeibacter</taxon>
    </lineage>
</organism>
<dbReference type="NCBIfam" id="NF002381">
    <property type="entry name" value="PRK01388.1"/>
    <property type="match status" value="1"/>
</dbReference>
<dbReference type="GO" id="GO:0016990">
    <property type="term" value="F:arginine deiminase activity"/>
    <property type="evidence" value="ECO:0007669"/>
    <property type="project" value="UniProtKB-UniRule"/>
</dbReference>
<evidence type="ECO:0000256" key="9">
    <source>
        <dbReference type="PIRSR" id="PIRSR006356-1"/>
    </source>
</evidence>
<evidence type="ECO:0000256" key="6">
    <source>
        <dbReference type="ARBA" id="ARBA00022801"/>
    </source>
</evidence>
<evidence type="ECO:0000256" key="8">
    <source>
        <dbReference type="HAMAP-Rule" id="MF_00242"/>
    </source>
</evidence>
<accession>A0A8X8H5J4</accession>
<comment type="catalytic activity">
    <reaction evidence="7 8">
        <text>L-arginine + H2O = L-citrulline + NH4(+)</text>
        <dbReference type="Rhea" id="RHEA:19597"/>
        <dbReference type="ChEBI" id="CHEBI:15377"/>
        <dbReference type="ChEBI" id="CHEBI:28938"/>
        <dbReference type="ChEBI" id="CHEBI:32682"/>
        <dbReference type="ChEBI" id="CHEBI:57743"/>
        <dbReference type="EC" id="3.5.3.6"/>
    </reaction>
</comment>
<dbReference type="GO" id="GO:0005737">
    <property type="term" value="C:cytoplasm"/>
    <property type="evidence" value="ECO:0007669"/>
    <property type="project" value="UniProtKB-SubCell"/>
</dbReference>
<dbReference type="PRINTS" id="PR01466">
    <property type="entry name" value="ARGDEIMINASE"/>
</dbReference>
<dbReference type="HAMAP" id="MF_00242">
    <property type="entry name" value="Arg_deiminase"/>
    <property type="match status" value="1"/>
</dbReference>
<evidence type="ECO:0000313" key="11">
    <source>
        <dbReference type="Proteomes" id="UP000484076"/>
    </source>
</evidence>
<evidence type="ECO:0000256" key="5">
    <source>
        <dbReference type="ARBA" id="ARBA00022503"/>
    </source>
</evidence>
<evidence type="ECO:0000256" key="7">
    <source>
        <dbReference type="ARBA" id="ARBA00049429"/>
    </source>
</evidence>
<keyword evidence="5 8" id="KW-0056">Arginine metabolism</keyword>
<dbReference type="EMBL" id="WHUT02000023">
    <property type="protein sequence ID" value="NUB46799.1"/>
    <property type="molecule type" value="Genomic_DNA"/>
</dbReference>
<dbReference type="Gene3D" id="1.10.3930.10">
    <property type="entry name" value="Arginine deiminase"/>
    <property type="match status" value="1"/>
</dbReference>
<comment type="caution">
    <text evidence="10">The sequence shown here is derived from an EMBL/GenBank/DDBJ whole genome shotgun (WGS) entry which is preliminary data.</text>
</comment>
<gene>
    <name evidence="8" type="primary">arcA</name>
    <name evidence="10" type="ORF">GEU84_020650</name>
</gene>
<name>A0A8X8H5J4_9RHOB</name>
<evidence type="ECO:0000256" key="2">
    <source>
        <dbReference type="ARBA" id="ARBA00005213"/>
    </source>
</evidence>
<keyword evidence="6 8" id="KW-0378">Hydrolase</keyword>
<dbReference type="Proteomes" id="UP000484076">
    <property type="component" value="Unassembled WGS sequence"/>
</dbReference>
<dbReference type="SUPFAM" id="SSF55909">
    <property type="entry name" value="Pentein"/>
    <property type="match status" value="1"/>
</dbReference>
<comment type="pathway">
    <text evidence="2 8">Amino-acid degradation; L-arginine degradation via ADI pathway; carbamoyl phosphate from L-arginine: step 1/2.</text>
</comment>
<protein>
    <recommendedName>
        <fullName evidence="8">Arginine deiminase</fullName>
        <shortName evidence="8">ADI</shortName>
        <ecNumber evidence="8">3.5.3.6</ecNumber>
    </recommendedName>
    <alternativeName>
        <fullName evidence="8">Arginine dihydrolase</fullName>
        <shortName evidence="8">AD</shortName>
    </alternativeName>
</protein>
<reference evidence="10" key="1">
    <citation type="submission" date="2020-05" db="EMBL/GenBank/DDBJ databases">
        <title>Fertoebacter nigrum gen. nov., sp. nov., a new member of the family Rhodobacteraceae.</title>
        <authorList>
            <person name="Szuroczki S."/>
            <person name="Abbaszade G."/>
            <person name="Buni D."/>
            <person name="Schumann P."/>
            <person name="Toth E."/>
        </authorList>
    </citation>
    <scope>NUCLEOTIDE SEQUENCE</scope>
    <source>
        <strain evidence="10">RG-N-1a</strain>
    </source>
</reference>
<dbReference type="Gene3D" id="3.75.10.10">
    <property type="entry name" value="L-arginine/glycine Amidinotransferase, Chain A"/>
    <property type="match status" value="1"/>
</dbReference>
<sequence length="407" mass="44515">MTLTYGVHSEAGVLRRVMVHRPGSEMARLTPANCESLLFDDVLWVKQARIDHMAFVDVLRERGVEVVMLRQMLEEVLHHPGGRRWLLEQRINDNTVGVGLSDDLLACLMEMPAEPLSNILIGGMSRSELPIAESGVVVPMLRDEDFLLPPMPNTIFTRDSSCWIYGGVTLNPMFWPARRLETLNLAAIYRFHPDFTQAEFPIWFGDPMVDHGMATLEGGDVMPVGNGVVLIGMGERTTPQAVGQVARALFAGGGATRVIACQFPRARSSMHLDTVFTFCDRDLVTVFAEVTDAIQTYSLRPDDKGGVTVTPETAPFLEVVAAAIGVAKLRTVPTGGDAYESQREQWDDANNLLCISPGVVVGYARNTHSNTLLRKAGVEVITISGAELGRGRGGSHCMTCPLIRDAL</sequence>
<dbReference type="PANTHER" id="PTHR47271:SF3">
    <property type="entry name" value="ARGININE DEIMINASE"/>
    <property type="match status" value="1"/>
</dbReference>
<comment type="subcellular location">
    <subcellularLocation>
        <location evidence="1 8">Cytoplasm</location>
    </subcellularLocation>
</comment>
<evidence type="ECO:0000256" key="4">
    <source>
        <dbReference type="ARBA" id="ARBA00022490"/>
    </source>
</evidence>
<feature type="active site" description="Amidino-cysteine intermediate" evidence="8 9">
    <location>
        <position position="397"/>
    </location>
</feature>
<evidence type="ECO:0000256" key="3">
    <source>
        <dbReference type="ARBA" id="ARBA00010206"/>
    </source>
</evidence>
<dbReference type="InterPro" id="IPR003876">
    <property type="entry name" value="Arg_deiminase"/>
</dbReference>
<dbReference type="AlphaFoldDB" id="A0A8X8H5J4"/>
<keyword evidence="4 8" id="KW-0963">Cytoplasm</keyword>
<dbReference type="EC" id="3.5.3.6" evidence="8"/>
<dbReference type="Pfam" id="PF02274">
    <property type="entry name" value="ADI"/>
    <property type="match status" value="1"/>
</dbReference>
<dbReference type="GO" id="GO:0019546">
    <property type="term" value="P:L-arginine deiminase pathway"/>
    <property type="evidence" value="ECO:0007669"/>
    <property type="project" value="TreeGrafter"/>
</dbReference>
<dbReference type="RefSeq" id="WP_152828780.1">
    <property type="nucleotide sequence ID" value="NZ_WHUT02000023.1"/>
</dbReference>
<dbReference type="PIRSF" id="PIRSF006356">
    <property type="entry name" value="Arg_deiminase"/>
    <property type="match status" value="1"/>
</dbReference>